<keyword evidence="10" id="KW-0732">Signal</keyword>
<evidence type="ECO:0008006" key="13">
    <source>
        <dbReference type="Google" id="ProtNLM"/>
    </source>
</evidence>
<feature type="chain" id="PRO_5004716585" description="Phosphatidylinositol glycan anchor biosynthesis class U protein" evidence="10">
    <location>
        <begin position="21"/>
        <end position="428"/>
    </location>
</feature>
<dbReference type="GO" id="GO:0016255">
    <property type="term" value="P:attachment of GPI anchor to protein"/>
    <property type="evidence" value="ECO:0007669"/>
    <property type="project" value="InterPro"/>
</dbReference>
<keyword evidence="12" id="KW-1185">Reference proteome</keyword>
<dbReference type="GO" id="GO:0006506">
    <property type="term" value="P:GPI anchor biosynthetic process"/>
    <property type="evidence" value="ECO:0007669"/>
    <property type="project" value="UniProtKB-UniPathway"/>
</dbReference>
<feature type="transmembrane region" description="Helical" evidence="9">
    <location>
        <begin position="307"/>
        <end position="335"/>
    </location>
</feature>
<evidence type="ECO:0000313" key="12">
    <source>
        <dbReference type="Proteomes" id="UP000030746"/>
    </source>
</evidence>
<keyword evidence="8 9" id="KW-0472">Membrane</keyword>
<keyword evidence="6" id="KW-0256">Endoplasmic reticulum</keyword>
<evidence type="ECO:0000256" key="7">
    <source>
        <dbReference type="ARBA" id="ARBA00022989"/>
    </source>
</evidence>
<dbReference type="KEGG" id="lgi:LOTGIDRAFT_108975"/>
<gene>
    <name evidence="11" type="ORF">LOTGIDRAFT_108975</name>
</gene>
<dbReference type="CTD" id="20230415"/>
<organism evidence="11 12">
    <name type="scientific">Lottia gigantea</name>
    <name type="common">Giant owl limpet</name>
    <dbReference type="NCBI Taxonomy" id="225164"/>
    <lineage>
        <taxon>Eukaryota</taxon>
        <taxon>Metazoa</taxon>
        <taxon>Spiralia</taxon>
        <taxon>Lophotrochozoa</taxon>
        <taxon>Mollusca</taxon>
        <taxon>Gastropoda</taxon>
        <taxon>Patellogastropoda</taxon>
        <taxon>Lottioidea</taxon>
        <taxon>Lottiidae</taxon>
        <taxon>Lottia</taxon>
    </lineage>
</organism>
<proteinExistence type="inferred from homology"/>
<evidence type="ECO:0000256" key="2">
    <source>
        <dbReference type="ARBA" id="ARBA00004687"/>
    </source>
</evidence>
<feature type="transmembrane region" description="Helical" evidence="9">
    <location>
        <begin position="278"/>
        <end position="295"/>
    </location>
</feature>
<accession>V4B2N5</accession>
<dbReference type="PANTHER" id="PTHR13121">
    <property type="entry name" value="GPI TRANSAMIDASE COMPONENT PIG-U"/>
    <property type="match status" value="1"/>
</dbReference>
<comment type="pathway">
    <text evidence="2">Glycolipid biosynthesis; glycosylphosphatidylinositol-anchor biosynthesis.</text>
</comment>
<dbReference type="AlphaFoldDB" id="V4B2N5"/>
<feature type="transmembrane region" description="Helical" evidence="9">
    <location>
        <begin position="192"/>
        <end position="210"/>
    </location>
</feature>
<dbReference type="Pfam" id="PF06728">
    <property type="entry name" value="PIG-U"/>
    <property type="match status" value="1"/>
</dbReference>
<dbReference type="InterPro" id="IPR009600">
    <property type="entry name" value="PIG-U"/>
</dbReference>
<comment type="subcellular location">
    <subcellularLocation>
        <location evidence="1">Endoplasmic reticulum membrane</location>
        <topology evidence="1">Multi-pass membrane protein</topology>
    </subcellularLocation>
</comment>
<feature type="transmembrane region" description="Helical" evidence="9">
    <location>
        <begin position="222"/>
        <end position="240"/>
    </location>
</feature>
<evidence type="ECO:0000256" key="8">
    <source>
        <dbReference type="ARBA" id="ARBA00023136"/>
    </source>
</evidence>
<dbReference type="UniPathway" id="UPA00196"/>
<dbReference type="OrthoDB" id="549017at2759"/>
<dbReference type="PANTHER" id="PTHR13121:SF0">
    <property type="entry name" value="PHOSPHATIDYLINOSITOL GLYCAN ANCHOR BIOSYNTHESIS CLASS U PROTEIN"/>
    <property type="match status" value="1"/>
</dbReference>
<evidence type="ECO:0000256" key="3">
    <source>
        <dbReference type="ARBA" id="ARBA00010026"/>
    </source>
</evidence>
<evidence type="ECO:0000313" key="11">
    <source>
        <dbReference type="EMBL" id="ESO82759.1"/>
    </source>
</evidence>
<evidence type="ECO:0000256" key="1">
    <source>
        <dbReference type="ARBA" id="ARBA00004477"/>
    </source>
</evidence>
<feature type="signal peptide" evidence="10">
    <location>
        <begin position="1"/>
        <end position="20"/>
    </location>
</feature>
<evidence type="ECO:0000256" key="9">
    <source>
        <dbReference type="SAM" id="Phobius"/>
    </source>
</evidence>
<name>V4B2N5_LOTGI</name>
<reference evidence="11 12" key="1">
    <citation type="journal article" date="2013" name="Nature">
        <title>Insights into bilaterian evolution from three spiralian genomes.</title>
        <authorList>
            <person name="Simakov O."/>
            <person name="Marletaz F."/>
            <person name="Cho S.J."/>
            <person name="Edsinger-Gonzales E."/>
            <person name="Havlak P."/>
            <person name="Hellsten U."/>
            <person name="Kuo D.H."/>
            <person name="Larsson T."/>
            <person name="Lv J."/>
            <person name="Arendt D."/>
            <person name="Savage R."/>
            <person name="Osoegawa K."/>
            <person name="de Jong P."/>
            <person name="Grimwood J."/>
            <person name="Chapman J.A."/>
            <person name="Shapiro H."/>
            <person name="Aerts A."/>
            <person name="Otillar R.P."/>
            <person name="Terry A.Y."/>
            <person name="Boore J.L."/>
            <person name="Grigoriev I.V."/>
            <person name="Lindberg D.R."/>
            <person name="Seaver E.C."/>
            <person name="Weisblat D.A."/>
            <person name="Putnam N.H."/>
            <person name="Rokhsar D.S."/>
        </authorList>
    </citation>
    <scope>NUCLEOTIDE SEQUENCE [LARGE SCALE GENOMIC DNA]</scope>
</reference>
<evidence type="ECO:0000256" key="4">
    <source>
        <dbReference type="ARBA" id="ARBA00022502"/>
    </source>
</evidence>
<comment type="similarity">
    <text evidence="3">Belongs to the PIGU family.</text>
</comment>
<dbReference type="HOGENOM" id="CLU_030193_0_0_1"/>
<evidence type="ECO:0000256" key="10">
    <source>
        <dbReference type="SAM" id="SignalP"/>
    </source>
</evidence>
<dbReference type="RefSeq" id="XP_009066552.1">
    <property type="nucleotide sequence ID" value="XM_009068304.1"/>
</dbReference>
<dbReference type="GO" id="GO:0042765">
    <property type="term" value="C:GPI-anchor transamidase complex"/>
    <property type="evidence" value="ECO:0007669"/>
    <property type="project" value="InterPro"/>
</dbReference>
<dbReference type="STRING" id="225164.V4B2N5"/>
<dbReference type="OMA" id="ALWHLWI"/>
<keyword evidence="5 9" id="KW-0812">Transmembrane</keyword>
<protein>
    <recommendedName>
        <fullName evidence="13">Phosphatidylinositol glycan anchor biosynthesis class U protein</fullName>
    </recommendedName>
</protein>
<evidence type="ECO:0000256" key="5">
    <source>
        <dbReference type="ARBA" id="ARBA00022692"/>
    </source>
</evidence>
<sequence length="428" mass="49480">MAVSVVFCIIAGVICRLALFQTDLPIWLETKNEVVTPITAWERVEEGLALKKSMVSPYTGDVFHEVQPINSLIHLILFLKELSDFRTFLVLLKTIFTYSRLKSTPKMLHLDVKKYSVNVEDVLLKSKDLRSLPLIVVAVHVFNPYSISICLAKSTAVLSNLSIFIFIIRNIYKLDNLLLTTLFIAVSTYQSFYPFIFCLPVASYFYHVSFHSAAIIKHYIPSFGLFLFWFMLLLGISYSIEGSWTFLYSTYGFILNVPDLSPNVGVFWYFFTEMFEHFRVFFICIFQINSVIYSIPLAVKLKRSPVFFLYMMIFITSIFKSYPSYGDIGLCLSLLPLWKHTFSYMRNLFVVTCMYIVCTVFAPILYHLWIYAGSANANFYFAITLAFSAAQIFLVTDLLFAFLRREYDLYHGTNHKLENGKTTQVVLE</sequence>
<dbReference type="GeneID" id="20230415"/>
<dbReference type="EMBL" id="KB203854">
    <property type="protein sequence ID" value="ESO82759.1"/>
    <property type="molecule type" value="Genomic_DNA"/>
</dbReference>
<feature type="transmembrane region" description="Helical" evidence="9">
    <location>
        <begin position="347"/>
        <end position="372"/>
    </location>
</feature>
<keyword evidence="4" id="KW-0337">GPI-anchor biosynthesis</keyword>
<dbReference type="Proteomes" id="UP000030746">
    <property type="component" value="Unassembled WGS sequence"/>
</dbReference>
<keyword evidence="7 9" id="KW-1133">Transmembrane helix</keyword>
<feature type="transmembrane region" description="Helical" evidence="9">
    <location>
        <begin position="378"/>
        <end position="403"/>
    </location>
</feature>
<evidence type="ECO:0000256" key="6">
    <source>
        <dbReference type="ARBA" id="ARBA00022824"/>
    </source>
</evidence>